<dbReference type="PROSITE" id="PS00545">
    <property type="entry name" value="ALDOSE_1_EPIMERASE"/>
    <property type="match status" value="1"/>
</dbReference>
<evidence type="ECO:0000256" key="5">
    <source>
        <dbReference type="ARBA" id="ARBA00011245"/>
    </source>
</evidence>
<evidence type="ECO:0000256" key="13">
    <source>
        <dbReference type="PIRSR" id="PIRSR005096-2"/>
    </source>
</evidence>
<dbReference type="RefSeq" id="WP_073166920.1">
    <property type="nucleotide sequence ID" value="NZ_FQZE01000006.1"/>
</dbReference>
<comment type="similarity">
    <text evidence="4 11">Belongs to the aldose epimerase family.</text>
</comment>
<dbReference type="SUPFAM" id="SSF74650">
    <property type="entry name" value="Galactose mutarotase-like"/>
    <property type="match status" value="1"/>
</dbReference>
<dbReference type="UniPathway" id="UPA00242"/>
<evidence type="ECO:0000256" key="8">
    <source>
        <dbReference type="ARBA" id="ARBA00022837"/>
    </source>
</evidence>
<evidence type="ECO:0000256" key="14">
    <source>
        <dbReference type="PIRSR" id="PIRSR005096-3"/>
    </source>
</evidence>
<dbReference type="GO" id="GO:0033499">
    <property type="term" value="P:galactose catabolic process via UDP-galactose, Leloir pathway"/>
    <property type="evidence" value="ECO:0007669"/>
    <property type="project" value="TreeGrafter"/>
</dbReference>
<dbReference type="InterPro" id="IPR011013">
    <property type="entry name" value="Gal_mutarotase_sf_dom"/>
</dbReference>
<dbReference type="InterPro" id="IPR015443">
    <property type="entry name" value="Aldose_1-epimerase"/>
</dbReference>
<dbReference type="CDD" id="cd09019">
    <property type="entry name" value="galactose_mutarotase_like"/>
    <property type="match status" value="1"/>
</dbReference>
<protein>
    <recommendedName>
        <fullName evidence="7 11">Aldose 1-epimerase</fullName>
        <ecNumber evidence="6 11">5.1.3.3</ecNumber>
    </recommendedName>
</protein>
<feature type="active site" description="Proton acceptor" evidence="12">
    <location>
        <position position="313"/>
    </location>
</feature>
<dbReference type="InterPro" id="IPR014718">
    <property type="entry name" value="GH-type_carb-bd"/>
</dbReference>
<evidence type="ECO:0000256" key="1">
    <source>
        <dbReference type="ARBA" id="ARBA00001614"/>
    </source>
</evidence>
<dbReference type="GO" id="GO:0006006">
    <property type="term" value="P:glucose metabolic process"/>
    <property type="evidence" value="ECO:0007669"/>
    <property type="project" value="TreeGrafter"/>
</dbReference>
<evidence type="ECO:0000256" key="7">
    <source>
        <dbReference type="ARBA" id="ARBA00014165"/>
    </source>
</evidence>
<evidence type="ECO:0000256" key="10">
    <source>
        <dbReference type="ARBA" id="ARBA00023277"/>
    </source>
</evidence>
<feature type="binding site" evidence="14">
    <location>
        <begin position="85"/>
        <end position="86"/>
    </location>
    <ligand>
        <name>beta-D-galactose</name>
        <dbReference type="ChEBI" id="CHEBI:27667"/>
    </ligand>
</feature>
<proteinExistence type="inferred from homology"/>
<evidence type="ECO:0000256" key="2">
    <source>
        <dbReference type="ARBA" id="ARBA00001913"/>
    </source>
</evidence>
<dbReference type="GO" id="GO:0004034">
    <property type="term" value="F:aldose 1-epimerase activity"/>
    <property type="evidence" value="ECO:0007669"/>
    <property type="project" value="UniProtKB-EC"/>
</dbReference>
<dbReference type="InterPro" id="IPR047215">
    <property type="entry name" value="Galactose_mutarotase-like"/>
</dbReference>
<evidence type="ECO:0000256" key="11">
    <source>
        <dbReference type="PIRNR" id="PIRNR005096"/>
    </source>
</evidence>
<dbReference type="EC" id="5.1.3.3" evidence="6 11"/>
<evidence type="ECO:0000256" key="12">
    <source>
        <dbReference type="PIRSR" id="PIRSR005096-1"/>
    </source>
</evidence>
<dbReference type="Proteomes" id="UP000184050">
    <property type="component" value="Unassembled WGS sequence"/>
</dbReference>
<evidence type="ECO:0000256" key="9">
    <source>
        <dbReference type="ARBA" id="ARBA00023235"/>
    </source>
</evidence>
<comment type="pathway">
    <text evidence="3 11">Carbohydrate metabolism; hexose metabolism.</text>
</comment>
<accession>A0A1M6E7R2</accession>
<dbReference type="PANTHER" id="PTHR10091:SF0">
    <property type="entry name" value="GALACTOSE MUTAROTASE"/>
    <property type="match status" value="1"/>
</dbReference>
<evidence type="ECO:0000256" key="6">
    <source>
        <dbReference type="ARBA" id="ARBA00013185"/>
    </source>
</evidence>
<dbReference type="InterPro" id="IPR008183">
    <property type="entry name" value="Aldose_1/G6P_1-epimerase"/>
</dbReference>
<dbReference type="PIRSF" id="PIRSF005096">
    <property type="entry name" value="GALM"/>
    <property type="match status" value="1"/>
</dbReference>
<feature type="binding site" evidence="13">
    <location>
        <position position="249"/>
    </location>
    <ligand>
        <name>beta-D-galactose</name>
        <dbReference type="ChEBI" id="CHEBI:27667"/>
    </ligand>
</feature>
<evidence type="ECO:0000256" key="3">
    <source>
        <dbReference type="ARBA" id="ARBA00005028"/>
    </source>
</evidence>
<comment type="catalytic activity">
    <reaction evidence="1 11">
        <text>alpha-D-glucose = beta-D-glucose</text>
        <dbReference type="Rhea" id="RHEA:10264"/>
        <dbReference type="ChEBI" id="CHEBI:15903"/>
        <dbReference type="ChEBI" id="CHEBI:17925"/>
        <dbReference type="EC" id="5.1.3.3"/>
    </reaction>
</comment>
<feature type="binding site" evidence="14">
    <location>
        <begin position="185"/>
        <end position="187"/>
    </location>
    <ligand>
        <name>beta-D-galactose</name>
        <dbReference type="ChEBI" id="CHEBI:27667"/>
    </ligand>
</feature>
<keyword evidence="9 11" id="KW-0413">Isomerase</keyword>
<dbReference type="STRING" id="1168035.SAMN05444280_10695"/>
<comment type="subunit">
    <text evidence="5">Monomer.</text>
</comment>
<keyword evidence="10 11" id="KW-0119">Carbohydrate metabolism</keyword>
<keyword evidence="8" id="KW-0106">Calcium</keyword>
<dbReference type="PANTHER" id="PTHR10091">
    <property type="entry name" value="ALDOSE-1-EPIMERASE"/>
    <property type="match status" value="1"/>
</dbReference>
<dbReference type="AlphaFoldDB" id="A0A1M6E7R2"/>
<dbReference type="Pfam" id="PF01263">
    <property type="entry name" value="Aldose_epim"/>
    <property type="match status" value="1"/>
</dbReference>
<feature type="active site" description="Proton donor" evidence="12">
    <location>
        <position position="185"/>
    </location>
</feature>
<dbReference type="GO" id="GO:0030246">
    <property type="term" value="F:carbohydrate binding"/>
    <property type="evidence" value="ECO:0007669"/>
    <property type="project" value="InterPro"/>
</dbReference>
<sequence length="348" mass="39244">MKIQSADFGKLPNGKNVKLFTLSNDNNLKIKIINYGGIVTGIEMPDKNGNVENVVCGFEKTEDYLSDEYLGSYPYFGALIGRFGNRIAKGHLKVDGKVYQMAINNGPNHLHGGNTGFDKRLWEAKTTEKEDAVELELSYLSPHLEENYPGNLKVKCVYSLNNKNEFTLEYFAETDQTTVVNLTNHTYFNLTGGKENILNHELKLTAEKMTEMVEQIPTGKIIPVEGTPFDFTKPKKIARDLDQLPTGYDDNFVLDNENGELKNIACLKEEKSGRQVEVFTTQPGVQLYTGYWIPELTIDGTKKFGSYSGLALETQHYPDSPNHENFPTTLLQPGKKYNEKTIYKLTVQ</sequence>
<dbReference type="OrthoDB" id="9779408at2"/>
<name>A0A1M6E7R2_9BACT</name>
<evidence type="ECO:0000256" key="4">
    <source>
        <dbReference type="ARBA" id="ARBA00006206"/>
    </source>
</evidence>
<dbReference type="EMBL" id="FQZE01000006">
    <property type="protein sequence ID" value="SHI81475.1"/>
    <property type="molecule type" value="Genomic_DNA"/>
</dbReference>
<evidence type="ECO:0000313" key="16">
    <source>
        <dbReference type="Proteomes" id="UP000184050"/>
    </source>
</evidence>
<comment type="cofactor">
    <cofactor evidence="2">
        <name>Ca(2+)</name>
        <dbReference type="ChEBI" id="CHEBI:29108"/>
    </cofactor>
</comment>
<dbReference type="Gene3D" id="2.70.98.10">
    <property type="match status" value="1"/>
</dbReference>
<keyword evidence="16" id="KW-1185">Reference proteome</keyword>
<dbReference type="NCBIfam" id="NF008277">
    <property type="entry name" value="PRK11055.1"/>
    <property type="match status" value="1"/>
</dbReference>
<gene>
    <name evidence="15" type="ORF">SAMN05444280_10695</name>
</gene>
<evidence type="ECO:0000313" key="15">
    <source>
        <dbReference type="EMBL" id="SHI81475.1"/>
    </source>
</evidence>
<reference evidence="15 16" key="1">
    <citation type="submission" date="2016-11" db="EMBL/GenBank/DDBJ databases">
        <authorList>
            <person name="Jaros S."/>
            <person name="Januszkiewicz K."/>
            <person name="Wedrychowicz H."/>
        </authorList>
    </citation>
    <scope>NUCLEOTIDE SEQUENCE [LARGE SCALE GENOMIC DNA]</scope>
    <source>
        <strain evidence="15 16">DSM 27063</strain>
    </source>
</reference>
<dbReference type="InterPro" id="IPR018052">
    <property type="entry name" value="Ald1_epimerase_CS"/>
</dbReference>
<organism evidence="15 16">
    <name type="scientific">Tangfeifania diversioriginum</name>
    <dbReference type="NCBI Taxonomy" id="1168035"/>
    <lineage>
        <taxon>Bacteria</taxon>
        <taxon>Pseudomonadati</taxon>
        <taxon>Bacteroidota</taxon>
        <taxon>Bacteroidia</taxon>
        <taxon>Marinilabiliales</taxon>
        <taxon>Prolixibacteraceae</taxon>
        <taxon>Tangfeifania</taxon>
    </lineage>
</organism>